<reference evidence="10 11" key="1">
    <citation type="submission" date="2023-04" db="EMBL/GenBank/DDBJ databases">
        <title>A novel bacteria isolated from coastal sediment.</title>
        <authorList>
            <person name="Liu X.-J."/>
            <person name="Du Z.-J."/>
        </authorList>
    </citation>
    <scope>NUCLEOTIDE SEQUENCE [LARGE SCALE GENOMIC DNA]</scope>
    <source>
        <strain evidence="10 11">SDUM461004</strain>
    </source>
</reference>
<keyword evidence="5 10" id="KW-0067">ATP-binding</keyword>
<dbReference type="InterPro" id="IPR017871">
    <property type="entry name" value="ABC_transporter-like_CS"/>
</dbReference>
<dbReference type="Proteomes" id="UP001243717">
    <property type="component" value="Unassembled WGS sequence"/>
</dbReference>
<evidence type="ECO:0000256" key="6">
    <source>
        <dbReference type="ARBA" id="ARBA00022989"/>
    </source>
</evidence>
<dbReference type="InterPro" id="IPR027417">
    <property type="entry name" value="P-loop_NTPase"/>
</dbReference>
<dbReference type="PROSITE" id="PS50893">
    <property type="entry name" value="ABC_TRANSPORTER_2"/>
    <property type="match status" value="1"/>
</dbReference>
<feature type="transmembrane region" description="Helical" evidence="8">
    <location>
        <begin position="291"/>
        <end position="312"/>
    </location>
</feature>
<feature type="domain" description="ABC transporter" evidence="9">
    <location>
        <begin position="2"/>
        <end position="232"/>
    </location>
</feature>
<dbReference type="InterPro" id="IPR003593">
    <property type="entry name" value="AAA+_ATPase"/>
</dbReference>
<comment type="subcellular location">
    <subcellularLocation>
        <location evidence="1">Membrane</location>
        <topology evidence="1">Multi-pass membrane protein</topology>
    </subcellularLocation>
</comment>
<organism evidence="10 11">
    <name type="scientific">Thalassobacterium sedimentorum</name>
    <dbReference type="NCBI Taxonomy" id="3041258"/>
    <lineage>
        <taxon>Bacteria</taxon>
        <taxon>Pseudomonadati</taxon>
        <taxon>Verrucomicrobiota</taxon>
        <taxon>Opitutia</taxon>
        <taxon>Puniceicoccales</taxon>
        <taxon>Coraliomargaritaceae</taxon>
        <taxon>Thalassobacterium</taxon>
    </lineage>
</organism>
<dbReference type="SMART" id="SM00382">
    <property type="entry name" value="AAA"/>
    <property type="match status" value="1"/>
</dbReference>
<dbReference type="PANTHER" id="PTHR48041:SF139">
    <property type="entry name" value="PROTEIN SCARLET"/>
    <property type="match status" value="1"/>
</dbReference>
<keyword evidence="4" id="KW-0547">Nucleotide-binding</keyword>
<feature type="transmembrane region" description="Helical" evidence="8">
    <location>
        <begin position="427"/>
        <end position="451"/>
    </location>
</feature>
<keyword evidence="6 8" id="KW-1133">Transmembrane helix</keyword>
<proteinExistence type="predicted"/>
<feature type="transmembrane region" description="Helical" evidence="8">
    <location>
        <begin position="385"/>
        <end position="407"/>
    </location>
</feature>
<evidence type="ECO:0000313" key="11">
    <source>
        <dbReference type="Proteomes" id="UP001243717"/>
    </source>
</evidence>
<dbReference type="EMBL" id="JARXIC010000030">
    <property type="protein sequence ID" value="MDQ8195701.1"/>
    <property type="molecule type" value="Genomic_DNA"/>
</dbReference>
<evidence type="ECO:0000259" key="9">
    <source>
        <dbReference type="PROSITE" id="PS50893"/>
    </source>
</evidence>
<keyword evidence="3 8" id="KW-0812">Transmembrane</keyword>
<dbReference type="InterPro" id="IPR050352">
    <property type="entry name" value="ABCG_transporters"/>
</dbReference>
<feature type="transmembrane region" description="Helical" evidence="8">
    <location>
        <begin position="525"/>
        <end position="545"/>
    </location>
</feature>
<dbReference type="PROSITE" id="PS00211">
    <property type="entry name" value="ABC_TRANSPORTER_1"/>
    <property type="match status" value="1"/>
</dbReference>
<dbReference type="SUPFAM" id="SSF52540">
    <property type="entry name" value="P-loop containing nucleoside triphosphate hydrolases"/>
    <property type="match status" value="1"/>
</dbReference>
<evidence type="ECO:0000256" key="5">
    <source>
        <dbReference type="ARBA" id="ARBA00022840"/>
    </source>
</evidence>
<sequence>MLACQDLTVEMQPANVRILDRATAVFKPKGLNAVIGPSGCGKTTLVKAMLGILPSEGAISYGGEPVLQSSDLLGKLSFAPQFSIAHERLSVEEALCYALDLCVREGAVKAARLEEILHRIGLAEHREKRVSDLSGGQLRRLGLGLELVGDPQCMVCDEVTSGLDPRSEDQILAVLQRLRDEREKTFICIIHNLAKLDVFDWITVVYEGAVVFQGALGAMNAYFGIPDALHLYDQLNEHPIEHWRERWASESAAIEPAEPIAAVVAPLPPSALEQTWTLLKRRAQLFKRDRGYWLLTLAITLGFPLLVTIFAWDGIPQLRGIAMGSVGGAVAQMEASLRYRVDALEMASLVTGLILFQVILLTLMGSNNGAREIAAERQIFEKERFAGLSATAYASSKLIFASLIAVLQGLWMMGFVKYICEFPGASLPQACVLVLSCVSMTAICLGFSAIFNSADKASLLSVYLVGFQLPLSGIVLALPDMLVWLCRPFINAYWGWAGYFGSMRATRLYDAYRVDSNEWIPSPGLAATVLLLHFLVGAAMVFWGCQRKRWN</sequence>
<feature type="transmembrane region" description="Helical" evidence="8">
    <location>
        <begin position="346"/>
        <end position="364"/>
    </location>
</feature>
<dbReference type="PANTHER" id="PTHR48041">
    <property type="entry name" value="ABC TRANSPORTER G FAMILY MEMBER 28"/>
    <property type="match status" value="1"/>
</dbReference>
<dbReference type="Pfam" id="PF00005">
    <property type="entry name" value="ABC_tran"/>
    <property type="match status" value="1"/>
</dbReference>
<accession>A0ABU1ALN6</accession>
<evidence type="ECO:0000256" key="1">
    <source>
        <dbReference type="ARBA" id="ARBA00004141"/>
    </source>
</evidence>
<keyword evidence="11" id="KW-1185">Reference proteome</keyword>
<keyword evidence="7 8" id="KW-0472">Membrane</keyword>
<gene>
    <name evidence="10" type="ORF">QEH59_14800</name>
</gene>
<dbReference type="InterPro" id="IPR013525">
    <property type="entry name" value="ABC2_TM"/>
</dbReference>
<dbReference type="InterPro" id="IPR003439">
    <property type="entry name" value="ABC_transporter-like_ATP-bd"/>
</dbReference>
<keyword evidence="2" id="KW-0813">Transport</keyword>
<evidence type="ECO:0000313" key="10">
    <source>
        <dbReference type="EMBL" id="MDQ8195701.1"/>
    </source>
</evidence>
<dbReference type="Gene3D" id="3.40.50.300">
    <property type="entry name" value="P-loop containing nucleotide triphosphate hydrolases"/>
    <property type="match status" value="1"/>
</dbReference>
<evidence type="ECO:0000256" key="7">
    <source>
        <dbReference type="ARBA" id="ARBA00023136"/>
    </source>
</evidence>
<feature type="transmembrane region" description="Helical" evidence="8">
    <location>
        <begin position="458"/>
        <end position="478"/>
    </location>
</feature>
<protein>
    <submittedName>
        <fullName evidence="10">ATP-binding cassette domain-containing protein</fullName>
    </submittedName>
</protein>
<dbReference type="Pfam" id="PF01061">
    <property type="entry name" value="ABC2_membrane"/>
    <property type="match status" value="1"/>
</dbReference>
<evidence type="ECO:0000256" key="2">
    <source>
        <dbReference type="ARBA" id="ARBA00022448"/>
    </source>
</evidence>
<comment type="caution">
    <text evidence="10">The sequence shown here is derived from an EMBL/GenBank/DDBJ whole genome shotgun (WGS) entry which is preliminary data.</text>
</comment>
<dbReference type="GO" id="GO:0005524">
    <property type="term" value="F:ATP binding"/>
    <property type="evidence" value="ECO:0007669"/>
    <property type="project" value="UniProtKB-KW"/>
</dbReference>
<name>A0ABU1ALN6_9BACT</name>
<evidence type="ECO:0000256" key="3">
    <source>
        <dbReference type="ARBA" id="ARBA00022692"/>
    </source>
</evidence>
<evidence type="ECO:0000256" key="8">
    <source>
        <dbReference type="SAM" id="Phobius"/>
    </source>
</evidence>
<evidence type="ECO:0000256" key="4">
    <source>
        <dbReference type="ARBA" id="ARBA00022741"/>
    </source>
</evidence>